<dbReference type="GO" id="GO:0070403">
    <property type="term" value="F:NAD+ binding"/>
    <property type="evidence" value="ECO:0007669"/>
    <property type="project" value="InterPro"/>
</dbReference>
<dbReference type="GO" id="GO:0006635">
    <property type="term" value="P:fatty acid beta-oxidation"/>
    <property type="evidence" value="ECO:0007669"/>
    <property type="project" value="TreeGrafter"/>
</dbReference>
<comment type="catalytic activity">
    <reaction evidence="9">
        <text>a (3S)-3-hydroxyacyl-CoA + NAD(+) = a 3-oxoacyl-CoA + NADH + H(+)</text>
        <dbReference type="Rhea" id="RHEA:22432"/>
        <dbReference type="ChEBI" id="CHEBI:15378"/>
        <dbReference type="ChEBI" id="CHEBI:57318"/>
        <dbReference type="ChEBI" id="CHEBI:57540"/>
        <dbReference type="ChEBI" id="CHEBI:57945"/>
        <dbReference type="ChEBI" id="CHEBI:90726"/>
        <dbReference type="EC" id="1.1.1.35"/>
    </reaction>
</comment>
<evidence type="ECO:0000259" key="12">
    <source>
        <dbReference type="Pfam" id="PF02737"/>
    </source>
</evidence>
<feature type="domain" description="3-hydroxyacyl-CoA dehydrogenase NAD binding" evidence="12">
    <location>
        <begin position="5"/>
        <end position="171"/>
    </location>
</feature>
<dbReference type="InterPro" id="IPR006180">
    <property type="entry name" value="3-OHacyl-CoA_DH_CS"/>
</dbReference>
<dbReference type="Proteomes" id="UP001147653">
    <property type="component" value="Unassembled WGS sequence"/>
</dbReference>
<dbReference type="GO" id="GO:0003857">
    <property type="term" value="F:(3S)-3-hydroxyacyl-CoA dehydrogenase (NAD+) activity"/>
    <property type="evidence" value="ECO:0007669"/>
    <property type="project" value="UniProtKB-EC"/>
</dbReference>
<dbReference type="SUPFAM" id="SSF51735">
    <property type="entry name" value="NAD(P)-binding Rossmann-fold domains"/>
    <property type="match status" value="1"/>
</dbReference>
<evidence type="ECO:0000256" key="5">
    <source>
        <dbReference type="ARBA" id="ARBA00022832"/>
    </source>
</evidence>
<comment type="similarity">
    <text evidence="3">Belongs to the 3-hydroxyacyl-CoA dehydrogenase family.</text>
</comment>
<dbReference type="PROSITE" id="PS00067">
    <property type="entry name" value="3HCDH"/>
    <property type="match status" value="1"/>
</dbReference>
<dbReference type="EMBL" id="JAPDDP010000073">
    <property type="protein sequence ID" value="MDA0184338.1"/>
    <property type="molecule type" value="Genomic_DNA"/>
</dbReference>
<keyword evidence="5" id="KW-0276">Fatty acid metabolism</keyword>
<keyword evidence="8" id="KW-0443">Lipid metabolism</keyword>
<gene>
    <name evidence="13" type="ORF">OJ997_28800</name>
</gene>
<evidence type="ECO:0000259" key="11">
    <source>
        <dbReference type="Pfam" id="PF00725"/>
    </source>
</evidence>
<dbReference type="InterPro" id="IPR022694">
    <property type="entry name" value="3-OHacyl-CoA_DH"/>
</dbReference>
<evidence type="ECO:0000256" key="2">
    <source>
        <dbReference type="ARBA" id="ARBA00005086"/>
    </source>
</evidence>
<organism evidence="13 14">
    <name type="scientific">Solirubrobacter phytolaccae</name>
    <dbReference type="NCBI Taxonomy" id="1404360"/>
    <lineage>
        <taxon>Bacteria</taxon>
        <taxon>Bacillati</taxon>
        <taxon>Actinomycetota</taxon>
        <taxon>Thermoleophilia</taxon>
        <taxon>Solirubrobacterales</taxon>
        <taxon>Solirubrobacteraceae</taxon>
        <taxon>Solirubrobacter</taxon>
    </lineage>
</organism>
<evidence type="ECO:0000256" key="7">
    <source>
        <dbReference type="ARBA" id="ARBA00023027"/>
    </source>
</evidence>
<dbReference type="Pfam" id="PF02737">
    <property type="entry name" value="3HCDH_N"/>
    <property type="match status" value="1"/>
</dbReference>
<reference evidence="13" key="1">
    <citation type="submission" date="2022-10" db="EMBL/GenBank/DDBJ databases">
        <title>The WGS of Solirubrobacter phytolaccae KCTC 29190.</title>
        <authorList>
            <person name="Jiang Z."/>
        </authorList>
    </citation>
    <scope>NUCLEOTIDE SEQUENCE</scope>
    <source>
        <strain evidence="13">KCTC 29190</strain>
    </source>
</reference>
<name>A0A9X3SB34_9ACTN</name>
<dbReference type="InterPro" id="IPR052242">
    <property type="entry name" value="Mito_3-hydroxyacyl-CoA_DH"/>
</dbReference>
<dbReference type="InterPro" id="IPR013328">
    <property type="entry name" value="6PGD_dom2"/>
</dbReference>
<dbReference type="SUPFAM" id="SSF48179">
    <property type="entry name" value="6-phosphogluconate dehydrogenase C-terminal domain-like"/>
    <property type="match status" value="1"/>
</dbReference>
<accession>A0A9X3SB34</accession>
<dbReference type="Gene3D" id="1.10.1040.10">
    <property type="entry name" value="N-(1-d-carboxylethyl)-l-norvaline Dehydrogenase, domain 2"/>
    <property type="match status" value="1"/>
</dbReference>
<evidence type="ECO:0000256" key="8">
    <source>
        <dbReference type="ARBA" id="ARBA00023098"/>
    </source>
</evidence>
<dbReference type="PANTHER" id="PTHR43561">
    <property type="match status" value="1"/>
</dbReference>
<dbReference type="PROSITE" id="PS51257">
    <property type="entry name" value="PROKAR_LIPOPROTEIN"/>
    <property type="match status" value="1"/>
</dbReference>
<feature type="site" description="Important for catalytic activity" evidence="10">
    <location>
        <position position="128"/>
    </location>
</feature>
<dbReference type="Gene3D" id="3.40.50.720">
    <property type="entry name" value="NAD(P)-binding Rossmann-like Domain"/>
    <property type="match status" value="1"/>
</dbReference>
<dbReference type="Pfam" id="PF00725">
    <property type="entry name" value="3HCDH"/>
    <property type="match status" value="1"/>
</dbReference>
<dbReference type="PANTHER" id="PTHR43561:SF3">
    <property type="entry name" value="HYDROXYACYL-COENZYME A DEHYDROGENASE, MITOCHONDRIAL"/>
    <property type="match status" value="1"/>
</dbReference>
<evidence type="ECO:0000256" key="10">
    <source>
        <dbReference type="PIRSR" id="PIRSR000105-1"/>
    </source>
</evidence>
<dbReference type="InterPro" id="IPR036291">
    <property type="entry name" value="NAD(P)-bd_dom_sf"/>
</dbReference>
<dbReference type="RefSeq" id="WP_270028794.1">
    <property type="nucleotide sequence ID" value="NZ_JAPDDP010000073.1"/>
</dbReference>
<dbReference type="EC" id="1.1.1.35" evidence="4"/>
<protein>
    <recommendedName>
        <fullName evidence="4">3-hydroxyacyl-CoA dehydrogenase</fullName>
        <ecNumber evidence="4">1.1.1.35</ecNumber>
    </recommendedName>
</protein>
<keyword evidence="7" id="KW-0520">NAD</keyword>
<evidence type="ECO:0000313" key="14">
    <source>
        <dbReference type="Proteomes" id="UP001147653"/>
    </source>
</evidence>
<proteinExistence type="inferred from homology"/>
<comment type="pathway">
    <text evidence="1">Lipid metabolism; fatty acid beta-oxidation.</text>
</comment>
<dbReference type="AlphaFoldDB" id="A0A9X3SB34"/>
<dbReference type="InterPro" id="IPR006176">
    <property type="entry name" value="3-OHacyl-CoA_DH_NAD-bd"/>
</dbReference>
<evidence type="ECO:0000313" key="13">
    <source>
        <dbReference type="EMBL" id="MDA0184338.1"/>
    </source>
</evidence>
<comment type="caution">
    <text evidence="13">The sequence shown here is derived from an EMBL/GenBank/DDBJ whole genome shotgun (WGS) entry which is preliminary data.</text>
</comment>
<evidence type="ECO:0000256" key="4">
    <source>
        <dbReference type="ARBA" id="ARBA00013000"/>
    </source>
</evidence>
<keyword evidence="14" id="KW-1185">Reference proteome</keyword>
<dbReference type="PIRSF" id="PIRSF000105">
    <property type="entry name" value="HCDH"/>
    <property type="match status" value="1"/>
</dbReference>
<dbReference type="InterPro" id="IPR008927">
    <property type="entry name" value="6-PGluconate_DH-like_C_sf"/>
</dbReference>
<dbReference type="InterPro" id="IPR006108">
    <property type="entry name" value="3HC_DH_C"/>
</dbReference>
<feature type="domain" description="3-hydroxyacyl-CoA dehydrogenase C-terminal" evidence="11">
    <location>
        <begin position="174"/>
        <end position="263"/>
    </location>
</feature>
<evidence type="ECO:0000256" key="1">
    <source>
        <dbReference type="ARBA" id="ARBA00005005"/>
    </source>
</evidence>
<sequence>MSERLAIAGSGAIACGLAAVAATRGEVTVFARSDASCDRATAKVHSICEKLGAHVNGNVTVSRDPDVLSDATFVVEAIVEDPDTKAAFWQGLNGHVPQDAILATTTSSLPVTDLAHASGHPERFVGLHVFNPVPKMDLVELAFPPEADDMTRRRAHELCEALGKTAVEVPDTPGFVVNRLLFPFLFEAVRLMERTELSAEAVDTCMRLGAGHPMGPLALLDLVGLDVSAAIGRTIDVEIPETIERLVAEGALGRKTGRGFHTY</sequence>
<evidence type="ECO:0000256" key="6">
    <source>
        <dbReference type="ARBA" id="ARBA00023002"/>
    </source>
</evidence>
<comment type="pathway">
    <text evidence="2">Lipid metabolism; butanoate metabolism.</text>
</comment>
<evidence type="ECO:0000256" key="3">
    <source>
        <dbReference type="ARBA" id="ARBA00009463"/>
    </source>
</evidence>
<evidence type="ECO:0000256" key="9">
    <source>
        <dbReference type="ARBA" id="ARBA00049556"/>
    </source>
</evidence>
<keyword evidence="6" id="KW-0560">Oxidoreductase</keyword>